<feature type="region of interest" description="Disordered" evidence="1">
    <location>
        <begin position="497"/>
        <end position="576"/>
    </location>
</feature>
<dbReference type="PANTHER" id="PTHR47667">
    <property type="entry name" value="REGULATOR OF TY1 TRANSPOSITION PROTEIN 107"/>
    <property type="match status" value="1"/>
</dbReference>
<dbReference type="Pfam" id="PF12738">
    <property type="entry name" value="PTCB-BRCT"/>
    <property type="match status" value="1"/>
</dbReference>
<evidence type="ECO:0000256" key="1">
    <source>
        <dbReference type="SAM" id="MobiDB-lite"/>
    </source>
</evidence>
<gene>
    <name evidence="3" type="ORF">DASC09_026790</name>
</gene>
<evidence type="ECO:0000313" key="4">
    <source>
        <dbReference type="Proteomes" id="UP001360560"/>
    </source>
</evidence>
<sequence length="861" mass="97215">MSPKKYFQGYNVLVVQSSQFQGVKFDGICQQLTKFGASCITTATINKDRFGLSHIIATNTDFPEYQFAIDHMIPIVTPEWVEDTISQTRLASLRPYSVVPYHFLRGVFATISDDIPSGDRQVLEAIIIAHGGHCATAVTKFTTHVIGATTGSDAFIIASSVPEKRIKCVLPQWVDECIKSKQHVNEQKYLLQGSEYQHLETLNEKVYQQSTDDVEMQIKEYLTGKRFYLSNDLHLGLRMRNVLESLIIHGGGSINYEITPGNENCYIGNYRAGLDYVRASKVGNTVGNMTWLMSMVSMEKYHSPFNNMLHYPVSRTGLPVFDNLIFAATNYSGDGRGYVEALIEGLGAKYSKSLTTKVDYLICSKPGGAKYDAGLLWENVKVRNHHWLEKCYKEWRIVKDDDGMDIRNAETEKDMLGQVSFDEESIRKFWDANYMKDQDTKEEEEEVENSDGSEGIIDTQKNIDDKEIFIDNDKIIQDNKEDDGKQEEILNIEVDEQKKKKDEDKKDEEKKDEEQDDKKQEDKDHDKIGKAEKTDAKELKNNQELKSSKIENGTSPKNIIPNAPTPEYTIPPPIYGGRKAAKKAAEKLHSDMEDLNKFQKQRLTKSIPKLPEEVAEAERLKQLKRKSLTSDIISTPSKKSKSKNKLLDLRIVTTGCDDITGADLRMLQSLGVSVAKDPADGNTIIAPRIMRTEKFLSVLANGPKYILHPKFIEDLVKNGKEIDPEKYSLDHYDSGAKNELGITVEELLKRWQDRKTKLFSGIRFNITGAVPGGPSVLNRILGAHGSPSKVKLLKSASGVKPKQLEYCDDEKTCYLIRKGVDEGSEATVVEKFQQVCEKQKKTGIVVEWQWVVSSIFSSEMS</sequence>
<dbReference type="InterPro" id="IPR053036">
    <property type="entry name" value="CellCycle_DNARepair_Reg"/>
</dbReference>
<dbReference type="Pfam" id="PF16771">
    <property type="entry name" value="RTT107_BRCT_6"/>
    <property type="match status" value="1"/>
</dbReference>
<dbReference type="InterPro" id="IPR001357">
    <property type="entry name" value="BRCT_dom"/>
</dbReference>
<dbReference type="InterPro" id="IPR031906">
    <property type="entry name" value="RTT107_BRCT_6"/>
</dbReference>
<feature type="compositionally biased region" description="Acidic residues" evidence="1">
    <location>
        <begin position="440"/>
        <end position="451"/>
    </location>
</feature>
<dbReference type="SMART" id="SM00292">
    <property type="entry name" value="BRCT"/>
    <property type="match status" value="5"/>
</dbReference>
<feature type="domain" description="BRCT" evidence="2">
    <location>
        <begin position="316"/>
        <end position="405"/>
    </location>
</feature>
<reference evidence="3 4" key="1">
    <citation type="journal article" date="2023" name="Elife">
        <title>Identification of key yeast species and microbe-microbe interactions impacting larval growth of Drosophila in the wild.</title>
        <authorList>
            <person name="Mure A."/>
            <person name="Sugiura Y."/>
            <person name="Maeda R."/>
            <person name="Honda K."/>
            <person name="Sakurai N."/>
            <person name="Takahashi Y."/>
            <person name="Watada M."/>
            <person name="Katoh T."/>
            <person name="Gotoh A."/>
            <person name="Gotoh Y."/>
            <person name="Taniguchi I."/>
            <person name="Nakamura K."/>
            <person name="Hayashi T."/>
            <person name="Katayama T."/>
            <person name="Uemura T."/>
            <person name="Hattori Y."/>
        </authorList>
    </citation>
    <scope>NUCLEOTIDE SEQUENCE [LARGE SCALE GENOMIC DNA]</scope>
    <source>
        <strain evidence="3 4">SC-9</strain>
    </source>
</reference>
<dbReference type="EMBL" id="BTFZ01000006">
    <property type="protein sequence ID" value="GMM35354.1"/>
    <property type="molecule type" value="Genomic_DNA"/>
</dbReference>
<dbReference type="Gene3D" id="3.40.50.10190">
    <property type="entry name" value="BRCT domain"/>
    <property type="match status" value="5"/>
</dbReference>
<dbReference type="SUPFAM" id="SSF52113">
    <property type="entry name" value="BRCT domain"/>
    <property type="match status" value="4"/>
</dbReference>
<dbReference type="InterPro" id="IPR036420">
    <property type="entry name" value="BRCT_dom_sf"/>
</dbReference>
<dbReference type="Proteomes" id="UP001360560">
    <property type="component" value="Unassembled WGS sequence"/>
</dbReference>
<dbReference type="Pfam" id="PF16770">
    <property type="entry name" value="RTT107_BRCT_5"/>
    <property type="match status" value="1"/>
</dbReference>
<evidence type="ECO:0000259" key="2">
    <source>
        <dbReference type="PROSITE" id="PS50172"/>
    </source>
</evidence>
<feature type="domain" description="BRCT" evidence="2">
    <location>
        <begin position="99"/>
        <end position="191"/>
    </location>
</feature>
<dbReference type="PANTHER" id="PTHR47667:SF1">
    <property type="entry name" value="REGULATOR OF TY1 TRANSPOSITION PROTEIN 107"/>
    <property type="match status" value="1"/>
</dbReference>
<dbReference type="RefSeq" id="XP_064852354.1">
    <property type="nucleotide sequence ID" value="XM_064996282.1"/>
</dbReference>
<feature type="compositionally biased region" description="Basic and acidic residues" evidence="1">
    <location>
        <begin position="497"/>
        <end position="549"/>
    </location>
</feature>
<protein>
    <submittedName>
        <fullName evidence="3">Rtt107 protein</fullName>
    </submittedName>
</protein>
<dbReference type="Pfam" id="PF00533">
    <property type="entry name" value="BRCT"/>
    <property type="match status" value="2"/>
</dbReference>
<accession>A0AAV5QLN7</accession>
<dbReference type="GeneID" id="90073333"/>
<dbReference type="AlphaFoldDB" id="A0AAV5QLN7"/>
<organism evidence="3 4">
    <name type="scientific">Saccharomycopsis crataegensis</name>
    <dbReference type="NCBI Taxonomy" id="43959"/>
    <lineage>
        <taxon>Eukaryota</taxon>
        <taxon>Fungi</taxon>
        <taxon>Dikarya</taxon>
        <taxon>Ascomycota</taxon>
        <taxon>Saccharomycotina</taxon>
        <taxon>Saccharomycetes</taxon>
        <taxon>Saccharomycopsidaceae</taxon>
        <taxon>Saccharomycopsis</taxon>
    </lineage>
</organism>
<comment type="caution">
    <text evidence="3">The sequence shown here is derived from an EMBL/GenBank/DDBJ whole genome shotgun (WGS) entry which is preliminary data.</text>
</comment>
<feature type="region of interest" description="Disordered" evidence="1">
    <location>
        <begin position="437"/>
        <end position="460"/>
    </location>
</feature>
<keyword evidence="4" id="KW-1185">Reference proteome</keyword>
<name>A0AAV5QLN7_9ASCO</name>
<feature type="domain" description="BRCT" evidence="2">
    <location>
        <begin position="2"/>
        <end position="98"/>
    </location>
</feature>
<dbReference type="PROSITE" id="PS50172">
    <property type="entry name" value="BRCT"/>
    <property type="match status" value="3"/>
</dbReference>
<proteinExistence type="predicted"/>
<evidence type="ECO:0000313" key="3">
    <source>
        <dbReference type="EMBL" id="GMM35354.1"/>
    </source>
</evidence>